<evidence type="ECO:0000256" key="1">
    <source>
        <dbReference type="ARBA" id="ARBA00004123"/>
    </source>
</evidence>
<dbReference type="InterPro" id="IPR036864">
    <property type="entry name" value="Zn2-C6_fun-type_DNA-bd_sf"/>
</dbReference>
<reference evidence="9" key="2">
    <citation type="submission" date="2021-02" db="EMBL/GenBank/DDBJ databases">
        <title>Aspergillus puulaauensis MK2 genome sequence.</title>
        <authorList>
            <person name="Futagami T."/>
            <person name="Mori K."/>
            <person name="Kadooka C."/>
            <person name="Tanaka T."/>
        </authorList>
    </citation>
    <scope>NUCLEOTIDE SEQUENCE</scope>
    <source>
        <strain evidence="9">MK2</strain>
    </source>
</reference>
<dbReference type="Pfam" id="PF00172">
    <property type="entry name" value="Zn_clus"/>
    <property type="match status" value="1"/>
</dbReference>
<dbReference type="PROSITE" id="PS50048">
    <property type="entry name" value="ZN2_CY6_FUNGAL_2"/>
    <property type="match status" value="1"/>
</dbReference>
<evidence type="ECO:0000259" key="8">
    <source>
        <dbReference type="PROSITE" id="PS50048"/>
    </source>
</evidence>
<feature type="compositionally biased region" description="Polar residues" evidence="7">
    <location>
        <begin position="95"/>
        <end position="108"/>
    </location>
</feature>
<protein>
    <recommendedName>
        <fullName evidence="8">Zn(2)-C6 fungal-type domain-containing protein</fullName>
    </recommendedName>
</protein>
<dbReference type="EMBL" id="AP024450">
    <property type="protein sequence ID" value="BCS30175.1"/>
    <property type="molecule type" value="Genomic_DNA"/>
</dbReference>
<keyword evidence="2" id="KW-0479">Metal-binding</keyword>
<dbReference type="SUPFAM" id="SSF57701">
    <property type="entry name" value="Zn2/Cys6 DNA-binding domain"/>
    <property type="match status" value="1"/>
</dbReference>
<dbReference type="Pfam" id="PF04082">
    <property type="entry name" value="Fungal_trans"/>
    <property type="match status" value="1"/>
</dbReference>
<evidence type="ECO:0000256" key="6">
    <source>
        <dbReference type="ARBA" id="ARBA00023242"/>
    </source>
</evidence>
<dbReference type="PANTHER" id="PTHR47540:SF6">
    <property type="entry name" value="ZN(II)2CYS6 TRANSCRIPTION FACTOR (EUROFUNG)"/>
    <property type="match status" value="1"/>
</dbReference>
<feature type="domain" description="Zn(2)-C6 fungal-type" evidence="8">
    <location>
        <begin position="15"/>
        <end position="44"/>
    </location>
</feature>
<keyword evidence="4" id="KW-0238">DNA-binding</keyword>
<dbReference type="GO" id="GO:0045944">
    <property type="term" value="P:positive regulation of transcription by RNA polymerase II"/>
    <property type="evidence" value="ECO:0007669"/>
    <property type="project" value="TreeGrafter"/>
</dbReference>
<dbReference type="InterPro" id="IPR051711">
    <property type="entry name" value="Stress_Response_Reg"/>
</dbReference>
<dbReference type="Gene3D" id="4.10.240.10">
    <property type="entry name" value="Zn(2)-C6 fungal-type DNA-binding domain"/>
    <property type="match status" value="1"/>
</dbReference>
<dbReference type="SMART" id="SM00066">
    <property type="entry name" value="GAL4"/>
    <property type="match status" value="1"/>
</dbReference>
<dbReference type="GO" id="GO:0008270">
    <property type="term" value="F:zinc ion binding"/>
    <property type="evidence" value="ECO:0007669"/>
    <property type="project" value="InterPro"/>
</dbReference>
<dbReference type="GO" id="GO:0043565">
    <property type="term" value="F:sequence-specific DNA binding"/>
    <property type="evidence" value="ECO:0007669"/>
    <property type="project" value="TreeGrafter"/>
</dbReference>
<organism evidence="9 10">
    <name type="scientific">Aspergillus puulaauensis</name>
    <dbReference type="NCBI Taxonomy" id="1220207"/>
    <lineage>
        <taxon>Eukaryota</taxon>
        <taxon>Fungi</taxon>
        <taxon>Dikarya</taxon>
        <taxon>Ascomycota</taxon>
        <taxon>Pezizomycotina</taxon>
        <taxon>Eurotiomycetes</taxon>
        <taxon>Eurotiomycetidae</taxon>
        <taxon>Eurotiales</taxon>
        <taxon>Aspergillaceae</taxon>
        <taxon>Aspergillus</taxon>
    </lineage>
</organism>
<name>A0A7R8AUS7_9EURO</name>
<keyword evidence="10" id="KW-1185">Reference proteome</keyword>
<dbReference type="PROSITE" id="PS00463">
    <property type="entry name" value="ZN2_CY6_FUNGAL_1"/>
    <property type="match status" value="1"/>
</dbReference>
<dbReference type="RefSeq" id="XP_041562361.1">
    <property type="nucleotide sequence ID" value="XM_041696762.1"/>
</dbReference>
<dbReference type="GeneID" id="64980172"/>
<dbReference type="AlphaFoldDB" id="A0A7R8AUS7"/>
<dbReference type="OrthoDB" id="3548654at2759"/>
<accession>A0A7R8AUS7</accession>
<dbReference type="KEGG" id="apuu:APUU_80478S"/>
<feature type="region of interest" description="Disordered" evidence="7">
    <location>
        <begin position="86"/>
        <end position="108"/>
    </location>
</feature>
<dbReference type="CDD" id="cd12148">
    <property type="entry name" value="fungal_TF_MHR"/>
    <property type="match status" value="1"/>
</dbReference>
<evidence type="ECO:0000313" key="10">
    <source>
        <dbReference type="Proteomes" id="UP000654913"/>
    </source>
</evidence>
<dbReference type="GO" id="GO:0005634">
    <property type="term" value="C:nucleus"/>
    <property type="evidence" value="ECO:0007669"/>
    <property type="project" value="UniProtKB-SubCell"/>
</dbReference>
<keyword evidence="3" id="KW-0805">Transcription regulation</keyword>
<dbReference type="SMART" id="SM00906">
    <property type="entry name" value="Fungal_trans"/>
    <property type="match status" value="1"/>
</dbReference>
<dbReference type="Proteomes" id="UP000654913">
    <property type="component" value="Chromosome 8"/>
</dbReference>
<dbReference type="InterPro" id="IPR007219">
    <property type="entry name" value="XnlR_reg_dom"/>
</dbReference>
<dbReference type="PANTHER" id="PTHR47540">
    <property type="entry name" value="THIAMINE REPRESSIBLE GENES REGULATORY PROTEIN THI5"/>
    <property type="match status" value="1"/>
</dbReference>
<evidence type="ECO:0000256" key="7">
    <source>
        <dbReference type="SAM" id="MobiDB-lite"/>
    </source>
</evidence>
<evidence type="ECO:0000256" key="4">
    <source>
        <dbReference type="ARBA" id="ARBA00023125"/>
    </source>
</evidence>
<evidence type="ECO:0000256" key="5">
    <source>
        <dbReference type="ARBA" id="ARBA00023163"/>
    </source>
</evidence>
<gene>
    <name evidence="9" type="ORF">APUU_80478S</name>
</gene>
<dbReference type="CDD" id="cd00067">
    <property type="entry name" value="GAL4"/>
    <property type="match status" value="1"/>
</dbReference>
<keyword evidence="6" id="KW-0539">Nucleus</keyword>
<sequence length="696" mass="77953">MDHTPEASGRRVNNACRHCRQRKIRCSGTHPCVNCTRRNKECRFDDQGRRIVVSQKYLRQLQQAARAREGESTTDVACDRDHIQHQPPEKDVCQHPSSDGQLASLPNQSFHTPISVESASVPPEASNPLASTSSAYLSDDKGRLRCLGESSTWSFTHKTLRLIHDHLDEQEFPLTDIATNEESRAYHLSWGSSRFDNPANFSDLPSADYALYLINGVKFHVGQLYHLFDETRFMELFHDFYNAPADVARVNKIWYVQFLAILGLAKALIVQPSRGATALPGSDLFLRAMSLLPDTPYLFSDALTSVEILCTISLYLQCADLRNSAYVYIGSALRMAMTFGLHRERPTQDWGPEVTERCHRVWWTVYVLDRAFSSSMGVPITIQDTDITTPMPEKDGLRRNISLYLHVKLSSLISEVVNKVYGAEGRLQTSFLPCVHKVLGSIASIASDLNGYCPLSSDGSDGGISRVAAHLHLFYHQTILLTMYPLLLHLFRTKLQNGENNTEPARGLSDTTRALLRTCSESCKSMIGILSVLQQQGLLGGALPFDLERTFSSGFVSVMLSLVDTDDRNHRSLYDRTCQLLDEFVNRGCTPGQFRKSEIVLLHDMIRLWISRSASGIRDGSRQGIEYVRQTEVQVQTQPHGSTDTVLPLDNELGVMYDLSPGQILSLAEMVDAGEGQLQGDVGWIGDDWLWANEHL</sequence>
<reference evidence="9" key="1">
    <citation type="submission" date="2021-01" db="EMBL/GenBank/DDBJ databases">
        <authorList>
            <consortium name="Aspergillus puulaauensis MK2 genome sequencing consortium"/>
            <person name="Kazuki M."/>
            <person name="Futagami T."/>
        </authorList>
    </citation>
    <scope>NUCLEOTIDE SEQUENCE</scope>
    <source>
        <strain evidence="9">MK2</strain>
    </source>
</reference>
<evidence type="ECO:0000313" key="9">
    <source>
        <dbReference type="EMBL" id="BCS30175.1"/>
    </source>
</evidence>
<proteinExistence type="predicted"/>
<keyword evidence="5" id="KW-0804">Transcription</keyword>
<dbReference type="InterPro" id="IPR001138">
    <property type="entry name" value="Zn2Cys6_DnaBD"/>
</dbReference>
<comment type="subcellular location">
    <subcellularLocation>
        <location evidence="1">Nucleus</location>
    </subcellularLocation>
</comment>
<dbReference type="GO" id="GO:0006351">
    <property type="term" value="P:DNA-templated transcription"/>
    <property type="evidence" value="ECO:0007669"/>
    <property type="project" value="InterPro"/>
</dbReference>
<evidence type="ECO:0000256" key="2">
    <source>
        <dbReference type="ARBA" id="ARBA00022723"/>
    </source>
</evidence>
<evidence type="ECO:0000256" key="3">
    <source>
        <dbReference type="ARBA" id="ARBA00023015"/>
    </source>
</evidence>
<dbReference type="GO" id="GO:0000981">
    <property type="term" value="F:DNA-binding transcription factor activity, RNA polymerase II-specific"/>
    <property type="evidence" value="ECO:0007669"/>
    <property type="project" value="InterPro"/>
</dbReference>